<feature type="compositionally biased region" description="Gly residues" evidence="2">
    <location>
        <begin position="42"/>
        <end position="51"/>
    </location>
</feature>
<evidence type="ECO:0000313" key="4">
    <source>
        <dbReference type="EMBL" id="QOV21076.1"/>
    </source>
</evidence>
<organism evidence="3 5">
    <name type="scientific">Blautia liquoris</name>
    <dbReference type="NCBI Taxonomy" id="2779518"/>
    <lineage>
        <taxon>Bacteria</taxon>
        <taxon>Bacillati</taxon>
        <taxon>Bacillota</taxon>
        <taxon>Clostridia</taxon>
        <taxon>Lachnospirales</taxon>
        <taxon>Lachnospiraceae</taxon>
        <taxon>Blautia</taxon>
    </lineage>
</organism>
<dbReference type="EMBL" id="CP063304">
    <property type="protein sequence ID" value="QOV20951.1"/>
    <property type="molecule type" value="Genomic_DNA"/>
</dbReference>
<dbReference type="Pfam" id="PF14265">
    <property type="entry name" value="DUF4355"/>
    <property type="match status" value="1"/>
</dbReference>
<name>A0A7M2RLK2_9FIRM</name>
<evidence type="ECO:0000256" key="1">
    <source>
        <dbReference type="SAM" id="Coils"/>
    </source>
</evidence>
<dbReference type="EMBL" id="CP063304">
    <property type="protein sequence ID" value="QOV21076.1"/>
    <property type="molecule type" value="Genomic_DNA"/>
</dbReference>
<evidence type="ECO:0000313" key="5">
    <source>
        <dbReference type="Proteomes" id="UP000593601"/>
    </source>
</evidence>
<keyword evidence="5" id="KW-1185">Reference proteome</keyword>
<evidence type="ECO:0000256" key="2">
    <source>
        <dbReference type="SAM" id="MobiDB-lite"/>
    </source>
</evidence>
<protein>
    <submittedName>
        <fullName evidence="3">DUF4355 domain-containing protein</fullName>
    </submittedName>
</protein>
<feature type="region of interest" description="Disordered" evidence="2">
    <location>
        <begin position="1"/>
        <end position="61"/>
    </location>
</feature>
<evidence type="ECO:0000313" key="3">
    <source>
        <dbReference type="EMBL" id="QOV20951.1"/>
    </source>
</evidence>
<proteinExistence type="predicted"/>
<dbReference type="KEGG" id="bliq:INP51_06400"/>
<sequence>MRETKKPFDLQLFAEGDGAGAGDGNGDGDGAGASGGTEEEGGAGTRSGNGNGPVSFDNFLKGEGNQAEFDRRVQKAINTAVTTAQEKWQALTDDKLSEAEKLAKMTKEEKAEYKARKLEKEIADLKRANALSDMSKTARKMLSEEEITIPDELLSHLVSDDAADTKTAVESFTKLFKESVQGAVKDALKGNPPKAGTGGKGTVTKEQILAIKDRAERQRMITEHINLFQ</sequence>
<accession>A0A7M2RLK2</accession>
<dbReference type="Proteomes" id="UP000593601">
    <property type="component" value="Chromosome"/>
</dbReference>
<keyword evidence="1" id="KW-0175">Coiled coil</keyword>
<gene>
    <name evidence="3" type="ORF">INP51_06400</name>
    <name evidence="4" type="ORF">INP51_13910</name>
</gene>
<dbReference type="InterPro" id="IPR025580">
    <property type="entry name" value="Gp46"/>
</dbReference>
<dbReference type="AlphaFoldDB" id="A0A7M2RLK2"/>
<feature type="coiled-coil region" evidence="1">
    <location>
        <begin position="96"/>
        <end position="128"/>
    </location>
</feature>
<feature type="compositionally biased region" description="Gly residues" evidence="2">
    <location>
        <begin position="17"/>
        <end position="35"/>
    </location>
</feature>
<reference evidence="3 5" key="1">
    <citation type="submission" date="2020-10" db="EMBL/GenBank/DDBJ databases">
        <title>Blautia liquoris sp.nov., isolated from the mud in a fermentation cellar used for the production of Chinese strong-flavoured liquor.</title>
        <authorList>
            <person name="Lu L."/>
        </authorList>
    </citation>
    <scope>NUCLEOTIDE SEQUENCE [LARGE SCALE GENOMIC DNA]</scope>
    <source>
        <strain evidence="3 5">LZLJ-3</strain>
    </source>
</reference>
<dbReference type="KEGG" id="bliq:INP51_13910"/>